<dbReference type="EMBL" id="PEQY01000001">
    <property type="protein sequence ID" value="PIM79135.1"/>
    <property type="molecule type" value="Genomic_DNA"/>
</dbReference>
<dbReference type="GO" id="GO:0006310">
    <property type="term" value="P:DNA recombination"/>
    <property type="evidence" value="ECO:0007669"/>
    <property type="project" value="UniProtKB-KW"/>
</dbReference>
<comment type="similarity">
    <text evidence="1">Belongs to the 'phage' integrase family.</text>
</comment>
<comment type="caution">
    <text evidence="7">The sequence shown here is derived from an EMBL/GenBank/DDBJ whole genome shotgun (WGS) entry which is preliminary data.</text>
</comment>
<dbReference type="SUPFAM" id="SSF56349">
    <property type="entry name" value="DNA breaking-rejoining enzymes"/>
    <property type="match status" value="1"/>
</dbReference>
<feature type="domain" description="Core-binding (CB)" evidence="6">
    <location>
        <begin position="1"/>
        <end position="81"/>
    </location>
</feature>
<evidence type="ECO:0000259" key="6">
    <source>
        <dbReference type="PROSITE" id="PS51900"/>
    </source>
</evidence>
<dbReference type="Pfam" id="PF00589">
    <property type="entry name" value="Phage_integrase"/>
    <property type="match status" value="1"/>
</dbReference>
<keyword evidence="3" id="KW-0233">DNA recombination</keyword>
<evidence type="ECO:0000256" key="1">
    <source>
        <dbReference type="ARBA" id="ARBA00008857"/>
    </source>
</evidence>
<dbReference type="InterPro" id="IPR044068">
    <property type="entry name" value="CB"/>
</dbReference>
<dbReference type="InterPro" id="IPR050090">
    <property type="entry name" value="Tyrosine_recombinase_XerCD"/>
</dbReference>
<evidence type="ECO:0000313" key="8">
    <source>
        <dbReference type="Proteomes" id="UP000229011"/>
    </source>
</evidence>
<dbReference type="InterPro" id="IPR013762">
    <property type="entry name" value="Integrase-like_cat_sf"/>
</dbReference>
<evidence type="ECO:0000256" key="2">
    <source>
        <dbReference type="ARBA" id="ARBA00023125"/>
    </source>
</evidence>
<dbReference type="GO" id="GO:0015074">
    <property type="term" value="P:DNA integration"/>
    <property type="evidence" value="ECO:0007669"/>
    <property type="project" value="InterPro"/>
</dbReference>
<dbReference type="GO" id="GO:0003677">
    <property type="term" value="F:DNA binding"/>
    <property type="evidence" value="ECO:0007669"/>
    <property type="project" value="UniProtKB-UniRule"/>
</dbReference>
<evidence type="ECO:0000313" key="7">
    <source>
        <dbReference type="EMBL" id="PIM79135.1"/>
    </source>
</evidence>
<dbReference type="InterPro" id="IPR011010">
    <property type="entry name" value="DNA_brk_join_enz"/>
</dbReference>
<dbReference type="InterPro" id="IPR010998">
    <property type="entry name" value="Integrase_recombinase_N"/>
</dbReference>
<proteinExistence type="inferred from homology"/>
<dbReference type="PROSITE" id="PS51898">
    <property type="entry name" value="TYR_RECOMBINASE"/>
    <property type="match status" value="1"/>
</dbReference>
<dbReference type="InterPro" id="IPR002104">
    <property type="entry name" value="Integrase_catalytic"/>
</dbReference>
<reference evidence="7 8" key="1">
    <citation type="submission" date="2017-11" db="EMBL/GenBank/DDBJ databases">
        <title>Genome sequencing of Fusobacterium periodonticum KCOM 1259.</title>
        <authorList>
            <person name="Kook J.-K."/>
            <person name="Park S.-N."/>
            <person name="Lim Y.K."/>
        </authorList>
    </citation>
    <scope>NUCLEOTIDE SEQUENCE [LARGE SCALE GENOMIC DNA]</scope>
    <source>
        <strain evidence="7 8">KCOM 1259</strain>
    </source>
</reference>
<dbReference type="AlphaFoldDB" id="A0A2G9EE42"/>
<dbReference type="Gene3D" id="1.10.150.130">
    <property type="match status" value="1"/>
</dbReference>
<evidence type="ECO:0000256" key="3">
    <source>
        <dbReference type="ARBA" id="ARBA00023172"/>
    </source>
</evidence>
<evidence type="ECO:0000256" key="4">
    <source>
        <dbReference type="PROSITE-ProRule" id="PRU01248"/>
    </source>
</evidence>
<name>A0A2G9EE42_9FUSO</name>
<keyword evidence="2 4" id="KW-0238">DNA-binding</keyword>
<gene>
    <name evidence="7" type="ORF">CTM71_01055</name>
</gene>
<dbReference type="Gene3D" id="1.10.443.10">
    <property type="entry name" value="Intergrase catalytic core"/>
    <property type="match status" value="1"/>
</dbReference>
<dbReference type="PANTHER" id="PTHR30349">
    <property type="entry name" value="PHAGE INTEGRASE-RELATED"/>
    <property type="match status" value="1"/>
</dbReference>
<protein>
    <submittedName>
        <fullName evidence="7">Site-specific integrase</fullName>
    </submittedName>
</protein>
<dbReference type="Proteomes" id="UP000229011">
    <property type="component" value="Unassembled WGS sequence"/>
</dbReference>
<dbReference type="PROSITE" id="PS51900">
    <property type="entry name" value="CB"/>
    <property type="match status" value="1"/>
</dbReference>
<evidence type="ECO:0000259" key="5">
    <source>
        <dbReference type="PROSITE" id="PS51898"/>
    </source>
</evidence>
<dbReference type="GeneID" id="93327059"/>
<dbReference type="CDD" id="cd01189">
    <property type="entry name" value="INT_ICEBs1_C_like"/>
    <property type="match status" value="1"/>
</dbReference>
<feature type="domain" description="Tyr recombinase" evidence="5">
    <location>
        <begin position="103"/>
        <end position="298"/>
    </location>
</feature>
<dbReference type="RefSeq" id="WP_099957904.1">
    <property type="nucleotide sequence ID" value="NZ_PEQY01000001.1"/>
</dbReference>
<organism evidence="7 8">
    <name type="scientific">Fusobacterium pseudoperiodonticum</name>
    <dbReference type="NCBI Taxonomy" id="2663009"/>
    <lineage>
        <taxon>Bacteria</taxon>
        <taxon>Fusobacteriati</taxon>
        <taxon>Fusobacteriota</taxon>
        <taxon>Fusobacteriia</taxon>
        <taxon>Fusobacteriales</taxon>
        <taxon>Fusobacteriaceae</taxon>
        <taxon>Fusobacterium</taxon>
    </lineage>
</organism>
<accession>A0A2G9EE42</accession>
<dbReference type="PANTHER" id="PTHR30349:SF64">
    <property type="entry name" value="PROPHAGE INTEGRASE INTD-RELATED"/>
    <property type="match status" value="1"/>
</dbReference>
<sequence length="303" mass="35167">MTFREVMEDYFKSWSLSVRASTSISHKKSFAYQSKGLLDLNIKDINKETIENHLAKMLQRLSQSTVAHWNTRCRCILEYAYKNKYIDSDFYKEVIHIKVKNTYAISVITEKQFKQLINIAKVQSRHTDLEEKILFLELLFKTGLRHSEAKALQVYKINLDSNEIRINQSLYCDIKGKWELASTKTPCSNRTIKIDKNLAQKLKDFIELKHKTKNDFLFAYEDGNPRTTVFAKELLRKSANILGVKISAHGLRHSHATMLIRNLVPIQLVQKRLGHADPALTIATYTHLISEDEKIIVDLLEKI</sequence>